<dbReference type="STRING" id="67855.RO21_04860"/>
<feature type="region of interest" description="Disordered" evidence="1">
    <location>
        <begin position="27"/>
        <end position="59"/>
    </location>
</feature>
<comment type="caution">
    <text evidence="3">The sequence shown here is derived from an EMBL/GenBank/DDBJ whole genome shotgun (WGS) entry which is preliminary data.</text>
</comment>
<accession>A0A0J5P5Z0</accession>
<dbReference type="Proteomes" id="UP000036270">
    <property type="component" value="Unassembled WGS sequence"/>
</dbReference>
<evidence type="ECO:0000313" key="3">
    <source>
        <dbReference type="EMBL" id="KMK51681.1"/>
    </source>
</evidence>
<keyword evidence="4" id="KW-1185">Reference proteome</keyword>
<dbReference type="PATRIC" id="fig|67855.3.peg.832"/>
<dbReference type="RefSeq" id="WP_047976670.1">
    <property type="nucleotide sequence ID" value="NZ_JWIZ01000024.1"/>
</dbReference>
<evidence type="ECO:0000313" key="4">
    <source>
        <dbReference type="Proteomes" id="UP000036270"/>
    </source>
</evidence>
<evidence type="ECO:0000256" key="1">
    <source>
        <dbReference type="SAM" id="MobiDB-lite"/>
    </source>
</evidence>
<feature type="chain" id="PRO_5005262777" evidence="2">
    <location>
        <begin position="20"/>
        <end position="192"/>
    </location>
</feature>
<sequence length="192" mass="20735">MKKLTKISAAALFALFLTACDKPANKAAEAPKVEATPATQPATEAPKAETAVAEQAAKTVDTQGAEEYKKLLDWNASLEKEIAAANTELQQKFSSGDKAQIEVGYKAFTAKVDDVIKSLDALEFKNESIIAFKEKVKSNLVLSKDLIGDTVALMANQTEEAKKAFQAKTEALMQGGVELQKLQSELDQKFAH</sequence>
<evidence type="ECO:0000256" key="2">
    <source>
        <dbReference type="SAM" id="SignalP"/>
    </source>
</evidence>
<feature type="signal peptide" evidence="2">
    <location>
        <begin position="1"/>
        <end position="19"/>
    </location>
</feature>
<keyword evidence="2" id="KW-0732">Signal</keyword>
<name>A0A0J5P5Z0_9PAST</name>
<dbReference type="AlphaFoldDB" id="A0A0J5P5Z0"/>
<feature type="compositionally biased region" description="Low complexity" evidence="1">
    <location>
        <begin position="34"/>
        <end position="54"/>
    </location>
</feature>
<proteinExistence type="predicted"/>
<reference evidence="3 4" key="1">
    <citation type="submission" date="2014-12" db="EMBL/GenBank/DDBJ databases">
        <title>Reclassification of Actinobacillus muris as Muribacter muris.</title>
        <authorList>
            <person name="Christensen H."/>
            <person name="Nicklas W."/>
            <person name="Bisgaard M."/>
        </authorList>
    </citation>
    <scope>NUCLEOTIDE SEQUENCE [LARGE SCALE GENOMIC DNA]</scope>
    <source>
        <strain evidence="3 4">Ackerman80-443D</strain>
    </source>
</reference>
<keyword evidence="3" id="KW-0449">Lipoprotein</keyword>
<gene>
    <name evidence="3" type="ORF">RO21_04860</name>
</gene>
<dbReference type="EMBL" id="JWIZ01000024">
    <property type="protein sequence ID" value="KMK51681.1"/>
    <property type="molecule type" value="Genomic_DNA"/>
</dbReference>
<organism evidence="3 4">
    <name type="scientific">Muribacter muris</name>
    <dbReference type="NCBI Taxonomy" id="67855"/>
    <lineage>
        <taxon>Bacteria</taxon>
        <taxon>Pseudomonadati</taxon>
        <taxon>Pseudomonadota</taxon>
        <taxon>Gammaproteobacteria</taxon>
        <taxon>Pasteurellales</taxon>
        <taxon>Pasteurellaceae</taxon>
        <taxon>Muribacter</taxon>
    </lineage>
</organism>
<protein>
    <submittedName>
        <fullName evidence="3">Lipoprotein HlpB</fullName>
    </submittedName>
</protein>
<dbReference type="PROSITE" id="PS51257">
    <property type="entry name" value="PROKAR_LIPOPROTEIN"/>
    <property type="match status" value="1"/>
</dbReference>